<accession>A0ABQ7LWR0</accession>
<proteinExistence type="predicted"/>
<name>A0ABQ7LWR0_BRACM</name>
<evidence type="ECO:0000256" key="1">
    <source>
        <dbReference type="SAM" id="MobiDB-lite"/>
    </source>
</evidence>
<dbReference type="EMBL" id="JADBGQ010000007">
    <property type="protein sequence ID" value="KAG5390118.1"/>
    <property type="molecule type" value="Genomic_DNA"/>
</dbReference>
<organism evidence="2 3">
    <name type="scientific">Brassica rapa subsp. trilocularis</name>
    <dbReference type="NCBI Taxonomy" id="1813537"/>
    <lineage>
        <taxon>Eukaryota</taxon>
        <taxon>Viridiplantae</taxon>
        <taxon>Streptophyta</taxon>
        <taxon>Embryophyta</taxon>
        <taxon>Tracheophyta</taxon>
        <taxon>Spermatophyta</taxon>
        <taxon>Magnoliopsida</taxon>
        <taxon>eudicotyledons</taxon>
        <taxon>Gunneridae</taxon>
        <taxon>Pentapetalae</taxon>
        <taxon>rosids</taxon>
        <taxon>malvids</taxon>
        <taxon>Brassicales</taxon>
        <taxon>Brassicaceae</taxon>
        <taxon>Brassiceae</taxon>
        <taxon>Brassica</taxon>
    </lineage>
</organism>
<sequence>MVNSWGSLTDGCISGKQGSASHNKAAHSSDYDVDSAVRVRVLPTISKLFHSLRPPEQQFKE</sequence>
<protein>
    <submittedName>
        <fullName evidence="2">Uncharacterized protein</fullName>
    </submittedName>
</protein>
<evidence type="ECO:0000313" key="3">
    <source>
        <dbReference type="Proteomes" id="UP000823674"/>
    </source>
</evidence>
<keyword evidence="3" id="KW-1185">Reference proteome</keyword>
<feature type="region of interest" description="Disordered" evidence="1">
    <location>
        <begin position="1"/>
        <end position="29"/>
    </location>
</feature>
<evidence type="ECO:0000313" key="2">
    <source>
        <dbReference type="EMBL" id="KAG5390118.1"/>
    </source>
</evidence>
<gene>
    <name evidence="2" type="primary">A08g509310.1_BraROA</name>
    <name evidence="2" type="ORF">IGI04_031659</name>
</gene>
<dbReference type="Proteomes" id="UP000823674">
    <property type="component" value="Chromosome A08"/>
</dbReference>
<reference evidence="2 3" key="1">
    <citation type="submission" date="2021-03" db="EMBL/GenBank/DDBJ databases">
        <authorList>
            <person name="King G.J."/>
            <person name="Bancroft I."/>
            <person name="Baten A."/>
            <person name="Bloomfield J."/>
            <person name="Borpatragohain P."/>
            <person name="He Z."/>
            <person name="Irish N."/>
            <person name="Irwin J."/>
            <person name="Liu K."/>
            <person name="Mauleon R.P."/>
            <person name="Moore J."/>
            <person name="Morris R."/>
            <person name="Ostergaard L."/>
            <person name="Wang B."/>
            <person name="Wells R."/>
        </authorList>
    </citation>
    <scope>NUCLEOTIDE SEQUENCE [LARGE SCALE GENOMIC DNA]</scope>
    <source>
        <strain evidence="2">R-o-18</strain>
        <tissue evidence="2">Leaf</tissue>
    </source>
</reference>
<comment type="caution">
    <text evidence="2">The sequence shown here is derived from an EMBL/GenBank/DDBJ whole genome shotgun (WGS) entry which is preliminary data.</text>
</comment>